<evidence type="ECO:0000313" key="1">
    <source>
        <dbReference type="EMBL" id="SDG82927.1"/>
    </source>
</evidence>
<proteinExistence type="predicted"/>
<evidence type="ECO:0000313" key="2">
    <source>
        <dbReference type="Proteomes" id="UP000198854"/>
    </source>
</evidence>
<gene>
    <name evidence="1" type="ORF">SAMN04488136_103131</name>
</gene>
<organism evidence="1 2">
    <name type="scientific">Vibrio xiamenensis</name>
    <dbReference type="NCBI Taxonomy" id="861298"/>
    <lineage>
        <taxon>Bacteria</taxon>
        <taxon>Pseudomonadati</taxon>
        <taxon>Pseudomonadota</taxon>
        <taxon>Gammaproteobacteria</taxon>
        <taxon>Vibrionales</taxon>
        <taxon>Vibrionaceae</taxon>
        <taxon>Vibrio</taxon>
    </lineage>
</organism>
<sequence length="54" mass="6264">MMPTHLSPAIQYFAAKFVVLVSQFIVRVKKHEDLGSAVNSQIRVFLDHRLKYAY</sequence>
<name>A0A1G7XFL7_9VIBR</name>
<dbReference type="EMBL" id="FNDD01000003">
    <property type="protein sequence ID" value="SDG82927.1"/>
    <property type="molecule type" value="Genomic_DNA"/>
</dbReference>
<protein>
    <submittedName>
        <fullName evidence="1">Uncharacterized protein</fullName>
    </submittedName>
</protein>
<dbReference type="AlphaFoldDB" id="A0A1G7XFL7"/>
<dbReference type="Proteomes" id="UP000198854">
    <property type="component" value="Unassembled WGS sequence"/>
</dbReference>
<reference evidence="1 2" key="1">
    <citation type="submission" date="2016-10" db="EMBL/GenBank/DDBJ databases">
        <authorList>
            <person name="de Groot N.N."/>
        </authorList>
    </citation>
    <scope>NUCLEOTIDE SEQUENCE [LARGE SCALE GENOMIC DNA]</scope>
    <source>
        <strain evidence="1 2">CGMCC 1.10228</strain>
    </source>
</reference>
<accession>A0A1G7XFL7</accession>
<keyword evidence="2" id="KW-1185">Reference proteome</keyword>